<dbReference type="EMBL" id="JACHIV010000001">
    <property type="protein sequence ID" value="MBB5069127.1"/>
    <property type="molecule type" value="Genomic_DNA"/>
</dbReference>
<evidence type="ECO:0000256" key="3">
    <source>
        <dbReference type="ARBA" id="ARBA00023098"/>
    </source>
</evidence>
<protein>
    <submittedName>
        <fullName evidence="6">NTE family protein</fullName>
    </submittedName>
</protein>
<feature type="short sequence motif" description="GXSXG" evidence="4">
    <location>
        <begin position="43"/>
        <end position="47"/>
    </location>
</feature>
<organism evidence="6 7">
    <name type="scientific">Saccharopolyspora gloriosae</name>
    <dbReference type="NCBI Taxonomy" id="455344"/>
    <lineage>
        <taxon>Bacteria</taxon>
        <taxon>Bacillati</taxon>
        <taxon>Actinomycetota</taxon>
        <taxon>Actinomycetes</taxon>
        <taxon>Pseudonocardiales</taxon>
        <taxon>Pseudonocardiaceae</taxon>
        <taxon>Saccharopolyspora</taxon>
    </lineage>
</organism>
<evidence type="ECO:0000313" key="6">
    <source>
        <dbReference type="EMBL" id="MBB5069127.1"/>
    </source>
</evidence>
<dbReference type="SUPFAM" id="SSF52151">
    <property type="entry name" value="FabD/lysophospholipase-like"/>
    <property type="match status" value="1"/>
</dbReference>
<reference evidence="6 7" key="1">
    <citation type="submission" date="2020-08" db="EMBL/GenBank/DDBJ databases">
        <title>Sequencing the genomes of 1000 actinobacteria strains.</title>
        <authorList>
            <person name="Klenk H.-P."/>
        </authorList>
    </citation>
    <scope>NUCLEOTIDE SEQUENCE [LARGE SCALE GENOMIC DNA]</scope>
    <source>
        <strain evidence="6 7">DSM 45582</strain>
    </source>
</reference>
<feature type="active site" description="Nucleophile" evidence="4">
    <location>
        <position position="45"/>
    </location>
</feature>
<comment type="caution">
    <text evidence="6">The sequence shown here is derived from an EMBL/GenBank/DDBJ whole genome shotgun (WGS) entry which is preliminary data.</text>
</comment>
<keyword evidence="2 4" id="KW-0442">Lipid degradation</keyword>
<evidence type="ECO:0000313" key="7">
    <source>
        <dbReference type="Proteomes" id="UP000580474"/>
    </source>
</evidence>
<feature type="short sequence motif" description="DGA/G" evidence="4">
    <location>
        <begin position="186"/>
        <end position="188"/>
    </location>
</feature>
<dbReference type="AlphaFoldDB" id="A0A840NLJ0"/>
<sequence length="279" mass="28837">MDDGGRGLVLGGGGVTGIAWETGLLRGLAELGVDLSAAGLVVGTSAGSVVAAQITSGIGLDELFQDQLREASGEIAARMSPAALARFAAAAAWPGDRRRARAWLGRAALRAETVPESERRAVIEQRLPHHDWPRQRLCIPAVDAETGRVRVFENDGGVALVDAVAASCAVPLVWPPVTIDGRRYVDGGVRSVTNADLAAHCERVVVIAPTTAAGRRADRPAAQVAALGGAVRSVVVSPGPAAKQAMGRNPLDPARRRAAALAGRAQAPEVADQVRAAWT</sequence>
<dbReference type="InterPro" id="IPR002641">
    <property type="entry name" value="PNPLA_dom"/>
</dbReference>
<dbReference type="RefSeq" id="WP_184478853.1">
    <property type="nucleotide sequence ID" value="NZ_JACHIV010000001.1"/>
</dbReference>
<keyword evidence="7" id="KW-1185">Reference proteome</keyword>
<keyword evidence="1 4" id="KW-0378">Hydrolase</keyword>
<dbReference type="GO" id="GO:0016042">
    <property type="term" value="P:lipid catabolic process"/>
    <property type="evidence" value="ECO:0007669"/>
    <property type="project" value="UniProtKB-UniRule"/>
</dbReference>
<feature type="short sequence motif" description="GXGXXG" evidence="4">
    <location>
        <begin position="12"/>
        <end position="17"/>
    </location>
</feature>
<dbReference type="PROSITE" id="PS51635">
    <property type="entry name" value="PNPLA"/>
    <property type="match status" value="1"/>
</dbReference>
<evidence type="ECO:0000256" key="4">
    <source>
        <dbReference type="PROSITE-ProRule" id="PRU01161"/>
    </source>
</evidence>
<evidence type="ECO:0000259" key="5">
    <source>
        <dbReference type="PROSITE" id="PS51635"/>
    </source>
</evidence>
<proteinExistence type="predicted"/>
<dbReference type="InterPro" id="IPR050301">
    <property type="entry name" value="NTE"/>
</dbReference>
<dbReference type="PANTHER" id="PTHR14226">
    <property type="entry name" value="NEUROPATHY TARGET ESTERASE/SWISS CHEESE D.MELANOGASTER"/>
    <property type="match status" value="1"/>
</dbReference>
<dbReference type="Proteomes" id="UP000580474">
    <property type="component" value="Unassembled WGS sequence"/>
</dbReference>
<keyword evidence="3 4" id="KW-0443">Lipid metabolism</keyword>
<gene>
    <name evidence="6" type="ORF">BJ969_002215</name>
</gene>
<evidence type="ECO:0000256" key="2">
    <source>
        <dbReference type="ARBA" id="ARBA00022963"/>
    </source>
</evidence>
<accession>A0A840NLJ0</accession>
<name>A0A840NLJ0_9PSEU</name>
<dbReference type="InterPro" id="IPR016035">
    <property type="entry name" value="Acyl_Trfase/lysoPLipase"/>
</dbReference>
<evidence type="ECO:0000256" key="1">
    <source>
        <dbReference type="ARBA" id="ARBA00022801"/>
    </source>
</evidence>
<dbReference type="Pfam" id="PF01734">
    <property type="entry name" value="Patatin"/>
    <property type="match status" value="1"/>
</dbReference>
<feature type="domain" description="PNPLA" evidence="5">
    <location>
        <begin position="8"/>
        <end position="199"/>
    </location>
</feature>
<dbReference type="Gene3D" id="3.40.1090.10">
    <property type="entry name" value="Cytosolic phospholipase A2 catalytic domain"/>
    <property type="match status" value="2"/>
</dbReference>
<dbReference type="GO" id="GO:0016787">
    <property type="term" value="F:hydrolase activity"/>
    <property type="evidence" value="ECO:0007669"/>
    <property type="project" value="UniProtKB-UniRule"/>
</dbReference>
<feature type="active site" description="Proton acceptor" evidence="4">
    <location>
        <position position="186"/>
    </location>
</feature>
<dbReference type="PANTHER" id="PTHR14226:SF57">
    <property type="entry name" value="BLR7027 PROTEIN"/>
    <property type="match status" value="1"/>
</dbReference>